<comment type="caution">
    <text evidence="2">The sequence shown here is derived from an EMBL/GenBank/DDBJ whole genome shotgun (WGS) entry which is preliminary data.</text>
</comment>
<reference evidence="3" key="1">
    <citation type="submission" date="2020-09" db="EMBL/GenBank/DDBJ databases">
        <title>The genome sequence of strain Labrenzia suaedae 4C16A.</title>
        <authorList>
            <person name="Liu Y."/>
        </authorList>
    </citation>
    <scope>NUCLEOTIDE SEQUENCE [LARGE SCALE GENOMIC DNA]</scope>
    <source>
        <strain evidence="3">4C16A</strain>
    </source>
</reference>
<evidence type="ECO:0000313" key="3">
    <source>
        <dbReference type="Proteomes" id="UP000632063"/>
    </source>
</evidence>
<gene>
    <name evidence="2" type="ORF">IG616_11005</name>
</gene>
<dbReference type="Pfam" id="PF01177">
    <property type="entry name" value="Asp_Glu_race"/>
    <property type="match status" value="1"/>
</dbReference>
<dbReference type="InterPro" id="IPR052186">
    <property type="entry name" value="Hydantoin_racemase-like"/>
</dbReference>
<keyword evidence="3" id="KW-1185">Reference proteome</keyword>
<dbReference type="PANTHER" id="PTHR28047">
    <property type="entry name" value="PROTEIN DCG1"/>
    <property type="match status" value="1"/>
</dbReference>
<dbReference type="RefSeq" id="WP_192148206.1">
    <property type="nucleotide sequence ID" value="NZ_JACYXI010000006.1"/>
</dbReference>
<dbReference type="PANTHER" id="PTHR28047:SF5">
    <property type="entry name" value="PROTEIN DCG1"/>
    <property type="match status" value="1"/>
</dbReference>
<comment type="similarity">
    <text evidence="1">Belongs to the HyuE racemase family.</text>
</comment>
<sequence length="222" mass="22832">MQNTHILFINPNSTASMTVKVGEAARAVASPGTRITAINPSTGPAAIQGPEDGEAALPGLFALFDASLDADPSITAVVIACFDDTGLWELRARKRVPVLGIGEVAYHVASIAAEKFSVVTTLPISVPVLEDNIARTGLSGRCARVRAANVPVLDLEIPGSDARLRVEREIEAALAADQIGAIALGCAGMADLASGLSAKFQIPVIDGVASSVKLAEAVARRA</sequence>
<evidence type="ECO:0000256" key="1">
    <source>
        <dbReference type="ARBA" id="ARBA00038414"/>
    </source>
</evidence>
<dbReference type="EMBL" id="JACYXI010000006">
    <property type="protein sequence ID" value="MBD8892080.1"/>
    <property type="molecule type" value="Genomic_DNA"/>
</dbReference>
<dbReference type="InterPro" id="IPR053714">
    <property type="entry name" value="Iso_Racemase_Enz_sf"/>
</dbReference>
<reference evidence="2 3" key="2">
    <citation type="journal article" date="2021" name="Int. J. Syst. Evol. Microbiol.">
        <title>Roseibium litorale sp. nov., isolated from a tidal flat sediment and proposal for the reclassification of Labrenzia polysiphoniae as Roseibium polysiphoniae comb. nov.</title>
        <authorList>
            <person name="Liu Y."/>
            <person name="Pei T."/>
            <person name="Du J."/>
            <person name="Chao M."/>
            <person name="Deng M.R."/>
            <person name="Zhu H."/>
        </authorList>
    </citation>
    <scope>NUCLEOTIDE SEQUENCE [LARGE SCALE GENOMIC DNA]</scope>
    <source>
        <strain evidence="2 3">4C16A</strain>
    </source>
</reference>
<name>A0ABR9CML7_9HYPH</name>
<protein>
    <submittedName>
        <fullName evidence="2">Aspartate/glutamate racemase family protein</fullName>
    </submittedName>
</protein>
<dbReference type="InterPro" id="IPR015942">
    <property type="entry name" value="Asp/Glu/hydantoin_racemase"/>
</dbReference>
<dbReference type="Gene3D" id="3.40.50.12500">
    <property type="match status" value="1"/>
</dbReference>
<organism evidence="2 3">
    <name type="scientific">Roseibium litorale</name>
    <dbReference type="NCBI Taxonomy" id="2803841"/>
    <lineage>
        <taxon>Bacteria</taxon>
        <taxon>Pseudomonadati</taxon>
        <taxon>Pseudomonadota</taxon>
        <taxon>Alphaproteobacteria</taxon>
        <taxon>Hyphomicrobiales</taxon>
        <taxon>Stappiaceae</taxon>
        <taxon>Roseibium</taxon>
    </lineage>
</organism>
<accession>A0ABR9CML7</accession>
<proteinExistence type="inferred from homology"/>
<dbReference type="Proteomes" id="UP000632063">
    <property type="component" value="Unassembled WGS sequence"/>
</dbReference>
<evidence type="ECO:0000313" key="2">
    <source>
        <dbReference type="EMBL" id="MBD8892080.1"/>
    </source>
</evidence>